<gene>
    <name evidence="2" type="ORF">BDW02DRAFT_502877</name>
</gene>
<protein>
    <submittedName>
        <fullName evidence="2">Uncharacterized protein</fullName>
    </submittedName>
</protein>
<sequence length="130" mass="13319">MRSFQQVVLFLFALLVCAFAQESDDGYDATVYITSTIYRVNTVTMSSSIAGYTPVNQTSTISATHPTVIPSYNAGNSSSAVLPTGTVSLPTGSTAAPSVSSPPDFIGAASSVKVNAFVVALAAGVGYLVL</sequence>
<organism evidence="2 3">
    <name type="scientific">Decorospora gaudefroyi</name>
    <dbReference type="NCBI Taxonomy" id="184978"/>
    <lineage>
        <taxon>Eukaryota</taxon>
        <taxon>Fungi</taxon>
        <taxon>Dikarya</taxon>
        <taxon>Ascomycota</taxon>
        <taxon>Pezizomycotina</taxon>
        <taxon>Dothideomycetes</taxon>
        <taxon>Pleosporomycetidae</taxon>
        <taxon>Pleosporales</taxon>
        <taxon>Pleosporineae</taxon>
        <taxon>Pleosporaceae</taxon>
        <taxon>Decorospora</taxon>
    </lineage>
</organism>
<feature type="signal peptide" evidence="1">
    <location>
        <begin position="1"/>
        <end position="20"/>
    </location>
</feature>
<evidence type="ECO:0000256" key="1">
    <source>
        <dbReference type="SAM" id="SignalP"/>
    </source>
</evidence>
<keyword evidence="3" id="KW-1185">Reference proteome</keyword>
<evidence type="ECO:0000313" key="2">
    <source>
        <dbReference type="EMBL" id="KAF1832485.1"/>
    </source>
</evidence>
<reference evidence="2" key="1">
    <citation type="submission" date="2020-01" db="EMBL/GenBank/DDBJ databases">
        <authorList>
            <consortium name="DOE Joint Genome Institute"/>
            <person name="Haridas S."/>
            <person name="Albert R."/>
            <person name="Binder M."/>
            <person name="Bloem J."/>
            <person name="Labutti K."/>
            <person name="Salamov A."/>
            <person name="Andreopoulos B."/>
            <person name="Baker S.E."/>
            <person name="Barry K."/>
            <person name="Bills G."/>
            <person name="Bluhm B.H."/>
            <person name="Cannon C."/>
            <person name="Castanera R."/>
            <person name="Culley D.E."/>
            <person name="Daum C."/>
            <person name="Ezra D."/>
            <person name="Gonzalez J.B."/>
            <person name="Henrissat B."/>
            <person name="Kuo A."/>
            <person name="Liang C."/>
            <person name="Lipzen A."/>
            <person name="Lutzoni F."/>
            <person name="Magnuson J."/>
            <person name="Mondo S."/>
            <person name="Nolan M."/>
            <person name="Ohm R."/>
            <person name="Pangilinan J."/>
            <person name="Park H.-J."/>
            <person name="Ramirez L."/>
            <person name="Alfaro M."/>
            <person name="Sun H."/>
            <person name="Tritt A."/>
            <person name="Yoshinaga Y."/>
            <person name="Zwiers L.-H."/>
            <person name="Turgeon B.G."/>
            <person name="Goodwin S.B."/>
            <person name="Spatafora J.W."/>
            <person name="Crous P.W."/>
            <person name="Grigoriev I.V."/>
        </authorList>
    </citation>
    <scope>NUCLEOTIDE SEQUENCE</scope>
    <source>
        <strain evidence="2">P77</strain>
    </source>
</reference>
<proteinExistence type="predicted"/>
<dbReference type="Proteomes" id="UP000800040">
    <property type="component" value="Unassembled WGS sequence"/>
</dbReference>
<evidence type="ECO:0000313" key="3">
    <source>
        <dbReference type="Proteomes" id="UP000800040"/>
    </source>
</evidence>
<dbReference type="EMBL" id="ML975337">
    <property type="protein sequence ID" value="KAF1832485.1"/>
    <property type="molecule type" value="Genomic_DNA"/>
</dbReference>
<feature type="chain" id="PRO_5025368106" evidence="1">
    <location>
        <begin position="21"/>
        <end position="130"/>
    </location>
</feature>
<dbReference type="OrthoDB" id="3787314at2759"/>
<keyword evidence="1" id="KW-0732">Signal</keyword>
<accession>A0A6A5K485</accession>
<name>A0A6A5K485_9PLEO</name>
<dbReference type="AlphaFoldDB" id="A0A6A5K485"/>